<feature type="repeat" description="WD" evidence="5">
    <location>
        <begin position="697"/>
        <end position="738"/>
    </location>
</feature>
<name>A0ABT0K442_9ACTN</name>
<dbReference type="SMART" id="SM00320">
    <property type="entry name" value="WD40"/>
    <property type="match status" value="7"/>
</dbReference>
<organism evidence="10 11">
    <name type="scientific">Frankia umida</name>
    <dbReference type="NCBI Taxonomy" id="573489"/>
    <lineage>
        <taxon>Bacteria</taxon>
        <taxon>Bacillati</taxon>
        <taxon>Actinomycetota</taxon>
        <taxon>Actinomycetes</taxon>
        <taxon>Frankiales</taxon>
        <taxon>Frankiaceae</taxon>
        <taxon>Frankia</taxon>
    </lineage>
</organism>
<feature type="repeat" description="WD" evidence="5">
    <location>
        <begin position="518"/>
        <end position="551"/>
    </location>
</feature>
<feature type="repeat" description="WD" evidence="5">
    <location>
        <begin position="563"/>
        <end position="604"/>
    </location>
</feature>
<keyword evidence="11" id="KW-1185">Reference proteome</keyword>
<keyword evidence="1 5" id="KW-0853">WD repeat</keyword>
<dbReference type="Proteomes" id="UP001201873">
    <property type="component" value="Unassembled WGS sequence"/>
</dbReference>
<dbReference type="InterPro" id="IPR020472">
    <property type="entry name" value="WD40_PAC1"/>
</dbReference>
<dbReference type="PROSITE" id="PS00108">
    <property type="entry name" value="PROTEIN_KINASE_ST"/>
    <property type="match status" value="1"/>
</dbReference>
<dbReference type="Pfam" id="PF00069">
    <property type="entry name" value="Pkinase"/>
    <property type="match status" value="1"/>
</dbReference>
<dbReference type="PROSITE" id="PS00107">
    <property type="entry name" value="PROTEIN_KINASE_ATP"/>
    <property type="match status" value="1"/>
</dbReference>
<feature type="repeat" description="WD" evidence="5">
    <location>
        <begin position="472"/>
        <end position="513"/>
    </location>
</feature>
<dbReference type="Gene3D" id="1.10.510.10">
    <property type="entry name" value="Transferase(Phosphotransferase) domain 1"/>
    <property type="match status" value="1"/>
</dbReference>
<reference evidence="10 11" key="1">
    <citation type="submission" date="2022-04" db="EMBL/GenBank/DDBJ databases">
        <title>Genome diversity in the genus Frankia.</title>
        <authorList>
            <person name="Carlos-Shanley C."/>
            <person name="Hahn D."/>
        </authorList>
    </citation>
    <scope>NUCLEOTIDE SEQUENCE [LARGE SCALE GENOMIC DNA]</scope>
    <source>
        <strain evidence="10 11">Ag45/Mut15</strain>
    </source>
</reference>
<feature type="repeat" description="WD" evidence="5">
    <location>
        <begin position="609"/>
        <end position="650"/>
    </location>
</feature>
<feature type="region of interest" description="Disordered" evidence="7">
    <location>
        <begin position="316"/>
        <end position="375"/>
    </location>
</feature>
<dbReference type="InterPro" id="IPR019775">
    <property type="entry name" value="WD40_repeat_CS"/>
</dbReference>
<feature type="domain" description="Protein kinase" evidence="9">
    <location>
        <begin position="15"/>
        <end position="264"/>
    </location>
</feature>
<feature type="repeat" description="WD" evidence="5">
    <location>
        <begin position="426"/>
        <end position="459"/>
    </location>
</feature>
<keyword evidence="10" id="KW-0723">Serine/threonine-protein kinase</keyword>
<protein>
    <submittedName>
        <fullName evidence="10">Serine/threonine protein kinase</fullName>
    </submittedName>
</protein>
<sequence>MIVDRGRIAAALPGYKLGAQLGVGGFGLVVAGRHRRLRRQVAIKVVPSEADDASAFVAEARLLAGLDHPHIVRVFDYLESDGLGFIVMELLDGGTLTRRQQQMGISPPQACAVGLAVAAALAHVHERGVLHRDIKAANVLFDSTGLAKVTDFGIARLFAGSGVTGTARGAGTPAYMAPEQIRGGRLGPTTDLYALGILLYQMLTGAPPFDPSLPLPQLWTQHLSVVPAPPIGTPVPLADVILRALAKDPADRQPDADAFARDLAAAAVDVYGPRWLVSTGLSLHLDEEIRRIAAPTLAVLSPSTLAVAARSDRLGQTSSWPSTYAADHKSISSPPHSTPHHDLRTVDRPASIGAGSIPAQRPRRRHVPRPPARRQIRRPQMVVPFTLVLVAAIAAILLTTKAPDRPASGGSPAPRSTPSSFRGLTLSGFSDAVSSVAFSPDGRTLAGGSGDKTVRLWDVTDRDHPAPIGKPLTGHSLYVTSVAFSPDGRTLAVGSWDRTVQLWDMNNRNHPTLLGTPLTGATDQVNSISFSPDGRTLAVGGWSRMIQLWDLADRTHPLPLGQLLAAGDHIGSVEFSPDGRTLAGGGADGILQLWDLTDRTRPTALGKPLTAELKVITALTFSSDGRTLATAGADDIAHLWDLSDRSRPTDLGKLPVDIEESSAAITFSPNGRTLASAKRTGFLYLADAVSHAVSPPLLGHMGAVTSVAFSPDRRTLASGSEDRTIRLWDVTEPARPTALG</sequence>
<dbReference type="InterPro" id="IPR017441">
    <property type="entry name" value="Protein_kinase_ATP_BS"/>
</dbReference>
<keyword evidence="8" id="KW-0472">Membrane</keyword>
<evidence type="ECO:0000313" key="10">
    <source>
        <dbReference type="EMBL" id="MCK9878289.1"/>
    </source>
</evidence>
<dbReference type="PROSITE" id="PS50294">
    <property type="entry name" value="WD_REPEATS_REGION"/>
    <property type="match status" value="6"/>
</dbReference>
<comment type="caution">
    <text evidence="10">The sequence shown here is derived from an EMBL/GenBank/DDBJ whole genome shotgun (WGS) entry which is preliminary data.</text>
</comment>
<dbReference type="GO" id="GO:0004674">
    <property type="term" value="F:protein serine/threonine kinase activity"/>
    <property type="evidence" value="ECO:0007669"/>
    <property type="project" value="UniProtKB-KW"/>
</dbReference>
<keyword evidence="8" id="KW-0812">Transmembrane</keyword>
<keyword evidence="10" id="KW-0418">Kinase</keyword>
<feature type="binding site" evidence="6">
    <location>
        <position position="44"/>
    </location>
    <ligand>
        <name>ATP</name>
        <dbReference type="ChEBI" id="CHEBI:30616"/>
    </ligand>
</feature>
<keyword evidence="4 6" id="KW-0067">ATP-binding</keyword>
<dbReference type="PROSITE" id="PS50082">
    <property type="entry name" value="WD_REPEATS_2"/>
    <property type="match status" value="6"/>
</dbReference>
<keyword evidence="2" id="KW-0677">Repeat</keyword>
<evidence type="ECO:0000256" key="4">
    <source>
        <dbReference type="ARBA" id="ARBA00022840"/>
    </source>
</evidence>
<evidence type="ECO:0000256" key="2">
    <source>
        <dbReference type="ARBA" id="ARBA00022737"/>
    </source>
</evidence>
<dbReference type="Gene3D" id="2.130.10.10">
    <property type="entry name" value="YVTN repeat-like/Quinoprotein amine dehydrogenase"/>
    <property type="match status" value="3"/>
</dbReference>
<dbReference type="PANTHER" id="PTHR45333">
    <property type="entry name" value="MEMBRANE PROTEIN-RELATED"/>
    <property type="match status" value="1"/>
</dbReference>
<keyword evidence="8" id="KW-1133">Transmembrane helix</keyword>
<feature type="region of interest" description="Disordered" evidence="7">
    <location>
        <begin position="402"/>
        <end position="422"/>
    </location>
</feature>
<dbReference type="PRINTS" id="PR00320">
    <property type="entry name" value="GPROTEINBRPT"/>
</dbReference>
<dbReference type="CDD" id="cd00200">
    <property type="entry name" value="WD40"/>
    <property type="match status" value="1"/>
</dbReference>
<feature type="transmembrane region" description="Helical" evidence="8">
    <location>
        <begin position="12"/>
        <end position="31"/>
    </location>
</feature>
<dbReference type="InterPro" id="IPR011009">
    <property type="entry name" value="Kinase-like_dom_sf"/>
</dbReference>
<dbReference type="InterPro" id="IPR015943">
    <property type="entry name" value="WD40/YVTN_repeat-like_dom_sf"/>
</dbReference>
<dbReference type="Pfam" id="PF00400">
    <property type="entry name" value="WD40"/>
    <property type="match status" value="6"/>
</dbReference>
<keyword evidence="10" id="KW-0808">Transferase</keyword>
<dbReference type="InterPro" id="IPR008271">
    <property type="entry name" value="Ser/Thr_kinase_AS"/>
</dbReference>
<evidence type="ECO:0000313" key="11">
    <source>
        <dbReference type="Proteomes" id="UP001201873"/>
    </source>
</evidence>
<evidence type="ECO:0000256" key="5">
    <source>
        <dbReference type="PROSITE-ProRule" id="PRU00221"/>
    </source>
</evidence>
<dbReference type="EMBL" id="JALKFT010000030">
    <property type="protein sequence ID" value="MCK9878289.1"/>
    <property type="molecule type" value="Genomic_DNA"/>
</dbReference>
<evidence type="ECO:0000259" key="9">
    <source>
        <dbReference type="PROSITE" id="PS50011"/>
    </source>
</evidence>
<dbReference type="SMART" id="SM00220">
    <property type="entry name" value="S_TKc"/>
    <property type="match status" value="1"/>
</dbReference>
<dbReference type="SUPFAM" id="SSF50978">
    <property type="entry name" value="WD40 repeat-like"/>
    <property type="match status" value="1"/>
</dbReference>
<dbReference type="RefSeq" id="WP_248826416.1">
    <property type="nucleotide sequence ID" value="NZ_JALKFT010000030.1"/>
</dbReference>
<dbReference type="PROSITE" id="PS50011">
    <property type="entry name" value="PROTEIN_KINASE_DOM"/>
    <property type="match status" value="1"/>
</dbReference>
<evidence type="ECO:0000256" key="7">
    <source>
        <dbReference type="SAM" id="MobiDB-lite"/>
    </source>
</evidence>
<dbReference type="SUPFAM" id="SSF56112">
    <property type="entry name" value="Protein kinase-like (PK-like)"/>
    <property type="match status" value="1"/>
</dbReference>
<feature type="compositionally biased region" description="Basic residues" evidence="7">
    <location>
        <begin position="361"/>
        <end position="375"/>
    </location>
</feature>
<dbReference type="CDD" id="cd14014">
    <property type="entry name" value="STKc_PknB_like"/>
    <property type="match status" value="1"/>
</dbReference>
<accession>A0ABT0K442</accession>
<feature type="transmembrane region" description="Helical" evidence="8">
    <location>
        <begin position="381"/>
        <end position="398"/>
    </location>
</feature>
<keyword evidence="3 6" id="KW-0547">Nucleotide-binding</keyword>
<evidence type="ECO:0000256" key="1">
    <source>
        <dbReference type="ARBA" id="ARBA00022574"/>
    </source>
</evidence>
<evidence type="ECO:0000256" key="6">
    <source>
        <dbReference type="PROSITE-ProRule" id="PRU10141"/>
    </source>
</evidence>
<evidence type="ECO:0000256" key="3">
    <source>
        <dbReference type="ARBA" id="ARBA00022741"/>
    </source>
</evidence>
<dbReference type="InterPro" id="IPR000719">
    <property type="entry name" value="Prot_kinase_dom"/>
</dbReference>
<gene>
    <name evidence="10" type="ORF">MXD59_21370</name>
</gene>
<evidence type="ECO:0000256" key="8">
    <source>
        <dbReference type="SAM" id="Phobius"/>
    </source>
</evidence>
<dbReference type="PANTHER" id="PTHR45333:SF1">
    <property type="entry name" value="CHROMOSOME UNDETERMINED SCAFFOLD_625, WHOLE GENOME SHOTGUN SEQUENCE"/>
    <property type="match status" value="1"/>
</dbReference>
<proteinExistence type="predicted"/>
<dbReference type="InterPro" id="IPR036322">
    <property type="entry name" value="WD40_repeat_dom_sf"/>
</dbReference>
<dbReference type="PROSITE" id="PS00678">
    <property type="entry name" value="WD_REPEATS_1"/>
    <property type="match status" value="4"/>
</dbReference>
<dbReference type="InterPro" id="IPR001680">
    <property type="entry name" value="WD40_rpt"/>
</dbReference>